<dbReference type="Pfam" id="PF24758">
    <property type="entry name" value="LRR_At5g56370"/>
    <property type="match status" value="1"/>
</dbReference>
<keyword evidence="4" id="KW-1185">Reference proteome</keyword>
<dbReference type="PANTHER" id="PTHR31900:SF28">
    <property type="entry name" value="FBD DOMAIN-CONTAINING PROTEIN"/>
    <property type="match status" value="1"/>
</dbReference>
<evidence type="ECO:0000259" key="1">
    <source>
        <dbReference type="Pfam" id="PF08387"/>
    </source>
</evidence>
<reference evidence="3" key="1">
    <citation type="submission" date="2020-01" db="EMBL/GenBank/DDBJ databases">
        <authorList>
            <person name="Mishra B."/>
        </authorList>
    </citation>
    <scope>NUCLEOTIDE SEQUENCE [LARGE SCALE GENOMIC DNA]</scope>
</reference>
<protein>
    <submittedName>
        <fullName evidence="3">Uncharacterized protein</fullName>
    </submittedName>
</protein>
<accession>A0A6D2KZ29</accession>
<dbReference type="AlphaFoldDB" id="A0A6D2KZ29"/>
<comment type="caution">
    <text evidence="3">The sequence shown here is derived from an EMBL/GenBank/DDBJ whole genome shotgun (WGS) entry which is preliminary data.</text>
</comment>
<sequence length="398" mass="45982">MDKINGLSDDLLIKTLSFVPTKVVVSTSILSKRWDFLWMWVPKLEYDDYNDNAVANHSVSSCVRYRDFINKNLPLHKASIIDSLRFTLYFNFDLRTSNYGLEFAVSRCLRELSISSYILSVEPDVILPSSLYTCKSLVTLKLEGDNILVDAPGTVCLPSLKTLQVRRVTYMNEDSLRLLLSSCHLLEDLFIERHKDDNVKALAVTVPSLQRLFLEIDGLCSSDHRYVIATPSLKYFKVEDWRDGVSYLIKDMPKLEEADVFNDFLGSNKYVKRLSLKLIYNNEEETMYRDGIVFARLEHLKLTIRKENWSELLVRLLNDSPKLRILDLSVFNYNSKGYERINWSKELSSVPTCLLKSLETVEFKGYKGRAAERDFLRFISKNARCLKSKSSLPSSHKC</sequence>
<dbReference type="PANTHER" id="PTHR31900">
    <property type="entry name" value="F-BOX/RNI SUPERFAMILY PROTEIN-RELATED"/>
    <property type="match status" value="1"/>
</dbReference>
<dbReference type="InterPro" id="IPR053781">
    <property type="entry name" value="F-box_AtFBL13-like"/>
</dbReference>
<dbReference type="InterPro" id="IPR006566">
    <property type="entry name" value="FBD"/>
</dbReference>
<evidence type="ECO:0000313" key="4">
    <source>
        <dbReference type="Proteomes" id="UP000467841"/>
    </source>
</evidence>
<gene>
    <name evidence="3" type="ORF">MERR_LOCUS46854</name>
</gene>
<dbReference type="CDD" id="cd22160">
    <property type="entry name" value="F-box_AtFBL13-like"/>
    <property type="match status" value="1"/>
</dbReference>
<dbReference type="InterPro" id="IPR032675">
    <property type="entry name" value="LRR_dom_sf"/>
</dbReference>
<dbReference type="Pfam" id="PF08387">
    <property type="entry name" value="FBD"/>
    <property type="match status" value="1"/>
</dbReference>
<dbReference type="InterPro" id="IPR050232">
    <property type="entry name" value="FBL13/AtMIF1-like"/>
</dbReference>
<dbReference type="SUPFAM" id="SSF81383">
    <property type="entry name" value="F-box domain"/>
    <property type="match status" value="1"/>
</dbReference>
<organism evidence="3 4">
    <name type="scientific">Microthlaspi erraticum</name>
    <dbReference type="NCBI Taxonomy" id="1685480"/>
    <lineage>
        <taxon>Eukaryota</taxon>
        <taxon>Viridiplantae</taxon>
        <taxon>Streptophyta</taxon>
        <taxon>Embryophyta</taxon>
        <taxon>Tracheophyta</taxon>
        <taxon>Spermatophyta</taxon>
        <taxon>Magnoliopsida</taxon>
        <taxon>eudicotyledons</taxon>
        <taxon>Gunneridae</taxon>
        <taxon>Pentapetalae</taxon>
        <taxon>rosids</taxon>
        <taxon>malvids</taxon>
        <taxon>Brassicales</taxon>
        <taxon>Brassicaceae</taxon>
        <taxon>Coluteocarpeae</taxon>
        <taxon>Microthlaspi</taxon>
    </lineage>
</organism>
<dbReference type="EMBL" id="CACVBM020001784">
    <property type="protein sequence ID" value="CAA7059618.1"/>
    <property type="molecule type" value="Genomic_DNA"/>
</dbReference>
<dbReference type="OrthoDB" id="612216at2759"/>
<dbReference type="InterPro" id="IPR036047">
    <property type="entry name" value="F-box-like_dom_sf"/>
</dbReference>
<proteinExistence type="predicted"/>
<name>A0A6D2KZ29_9BRAS</name>
<dbReference type="Gene3D" id="3.80.10.10">
    <property type="entry name" value="Ribonuclease Inhibitor"/>
    <property type="match status" value="1"/>
</dbReference>
<dbReference type="Proteomes" id="UP000467841">
    <property type="component" value="Unassembled WGS sequence"/>
</dbReference>
<feature type="domain" description="FBD" evidence="1">
    <location>
        <begin position="348"/>
        <end position="387"/>
    </location>
</feature>
<evidence type="ECO:0000259" key="2">
    <source>
        <dbReference type="Pfam" id="PF24758"/>
    </source>
</evidence>
<feature type="domain" description="F-box/LRR-repeat protein 15/At3g58940/PEG3-like LRR" evidence="2">
    <location>
        <begin position="107"/>
        <end position="256"/>
    </location>
</feature>
<dbReference type="InterPro" id="IPR055411">
    <property type="entry name" value="LRR_FXL15/At3g58940/PEG3-like"/>
</dbReference>
<dbReference type="SUPFAM" id="SSF52047">
    <property type="entry name" value="RNI-like"/>
    <property type="match status" value="1"/>
</dbReference>
<evidence type="ECO:0000313" key="3">
    <source>
        <dbReference type="EMBL" id="CAA7059618.1"/>
    </source>
</evidence>